<dbReference type="EMBL" id="LQPQ01000105">
    <property type="protein sequence ID" value="ORW75990.1"/>
    <property type="molecule type" value="Genomic_DNA"/>
</dbReference>
<dbReference type="STRING" id="486698.AWC22_21840"/>
<name>A0A1X2CJ96_9MYCO</name>
<reference evidence="1 2" key="1">
    <citation type="submission" date="2016-01" db="EMBL/GenBank/DDBJ databases">
        <title>The new phylogeny of the genus Mycobacterium.</title>
        <authorList>
            <person name="Tarcisio F."/>
            <person name="Conor M."/>
            <person name="Antonella G."/>
            <person name="Elisabetta G."/>
            <person name="Giulia F.S."/>
            <person name="Sara T."/>
            <person name="Anna F."/>
            <person name="Clotilde B."/>
            <person name="Roberto B."/>
            <person name="Veronica D.S."/>
            <person name="Fabio R."/>
            <person name="Monica P."/>
            <person name="Olivier J."/>
            <person name="Enrico T."/>
            <person name="Nicola S."/>
        </authorList>
    </citation>
    <scope>NUCLEOTIDE SEQUENCE [LARGE SCALE GENOMIC DNA]</scope>
    <source>
        <strain evidence="1 2">DSM 45176</strain>
    </source>
</reference>
<gene>
    <name evidence="1" type="ORF">AWC22_21840</name>
</gene>
<accession>A0A1X2CJ96</accession>
<organism evidence="1 2">
    <name type="scientific">Mycobacterium riyadhense</name>
    <dbReference type="NCBI Taxonomy" id="486698"/>
    <lineage>
        <taxon>Bacteria</taxon>
        <taxon>Bacillati</taxon>
        <taxon>Actinomycetota</taxon>
        <taxon>Actinomycetes</taxon>
        <taxon>Mycobacteriales</taxon>
        <taxon>Mycobacteriaceae</taxon>
        <taxon>Mycobacterium</taxon>
    </lineage>
</organism>
<comment type="caution">
    <text evidence="1">The sequence shown here is derived from an EMBL/GenBank/DDBJ whole genome shotgun (WGS) entry which is preliminary data.</text>
</comment>
<protein>
    <submittedName>
        <fullName evidence="1">Uncharacterized protein</fullName>
    </submittedName>
</protein>
<evidence type="ECO:0000313" key="1">
    <source>
        <dbReference type="EMBL" id="ORW75990.1"/>
    </source>
</evidence>
<dbReference type="Proteomes" id="UP000193087">
    <property type="component" value="Unassembled WGS sequence"/>
</dbReference>
<dbReference type="AlphaFoldDB" id="A0A1X2CJ96"/>
<proteinExistence type="predicted"/>
<keyword evidence="2" id="KW-1185">Reference proteome</keyword>
<evidence type="ECO:0000313" key="2">
    <source>
        <dbReference type="Proteomes" id="UP000193087"/>
    </source>
</evidence>
<sequence length="244" mass="26895">MADGLRPWHWNVTVATISNAKHQDRWLGRLTRALGSGESTGLRNIHYFDQSKPHDFFTILEKARHDIAERGSSLMVHTTGTRQTSSTQRVGTLTSTLLDLAVQMSLPIVPLHFAGGLPEQPLNHKLEVPYRHTAQDYIFGSPIMPDELTALPYAARRTRVLKAINTLAPISNAPHEPNPAAEARIHAAAPDLAPSHAIWAAIEDALNALPVAWRDHPGYGDWLDIRCRCPQCHATLRSDAAATP</sequence>